<comment type="caution">
    <text evidence="7">The sequence shown here is derived from an EMBL/GenBank/DDBJ whole genome shotgun (WGS) entry which is preliminary data.</text>
</comment>
<dbReference type="AlphaFoldDB" id="A0A0D7WEH0"/>
<feature type="transmembrane region" description="Helical" evidence="6">
    <location>
        <begin position="46"/>
        <end position="69"/>
    </location>
</feature>
<dbReference type="InterPro" id="IPR038330">
    <property type="entry name" value="TspO/MBR-related_sf"/>
</dbReference>
<protein>
    <submittedName>
        <fullName evidence="7">TspO</fullName>
    </submittedName>
</protein>
<dbReference type="Proteomes" id="UP000032578">
    <property type="component" value="Unassembled WGS sequence"/>
</dbReference>
<evidence type="ECO:0000256" key="4">
    <source>
        <dbReference type="ARBA" id="ARBA00022989"/>
    </source>
</evidence>
<keyword evidence="3 6" id="KW-0812">Transmembrane</keyword>
<dbReference type="STRING" id="1435349.PW52_05890"/>
<dbReference type="EMBL" id="JTDW01000004">
    <property type="protein sequence ID" value="KJD36137.1"/>
    <property type="molecule type" value="Genomic_DNA"/>
</dbReference>
<evidence type="ECO:0000313" key="8">
    <source>
        <dbReference type="Proteomes" id="UP000032578"/>
    </source>
</evidence>
<feature type="transmembrane region" description="Helical" evidence="6">
    <location>
        <begin position="131"/>
        <end position="152"/>
    </location>
</feature>
<dbReference type="GO" id="GO:0016020">
    <property type="term" value="C:membrane"/>
    <property type="evidence" value="ECO:0007669"/>
    <property type="project" value="UniProtKB-SubCell"/>
</dbReference>
<comment type="similarity">
    <text evidence="2">Belongs to the TspO/BZRP family.</text>
</comment>
<keyword evidence="8" id="KW-1185">Reference proteome</keyword>
<dbReference type="PANTHER" id="PTHR10057:SF0">
    <property type="entry name" value="TRANSLOCATOR PROTEIN"/>
    <property type="match status" value="1"/>
</dbReference>
<keyword evidence="4 6" id="KW-1133">Transmembrane helix</keyword>
<dbReference type="GO" id="GO:0033013">
    <property type="term" value="P:tetrapyrrole metabolic process"/>
    <property type="evidence" value="ECO:0007669"/>
    <property type="project" value="UniProtKB-ARBA"/>
</dbReference>
<gene>
    <name evidence="7" type="ORF">PW52_05890</name>
</gene>
<evidence type="ECO:0000256" key="1">
    <source>
        <dbReference type="ARBA" id="ARBA00004141"/>
    </source>
</evidence>
<dbReference type="InterPro" id="IPR004307">
    <property type="entry name" value="TspO_MBR"/>
</dbReference>
<dbReference type="PANTHER" id="PTHR10057">
    <property type="entry name" value="PERIPHERAL-TYPE BENZODIAZEPINE RECEPTOR"/>
    <property type="match status" value="1"/>
</dbReference>
<feature type="transmembrane region" description="Helical" evidence="6">
    <location>
        <begin position="76"/>
        <end position="94"/>
    </location>
</feature>
<keyword evidence="5 6" id="KW-0472">Membrane</keyword>
<evidence type="ECO:0000256" key="6">
    <source>
        <dbReference type="SAM" id="Phobius"/>
    </source>
</evidence>
<dbReference type="PATRIC" id="fig|1435349.4.peg.2137"/>
<accession>A0A0D7WEH0</accession>
<evidence type="ECO:0000256" key="3">
    <source>
        <dbReference type="ARBA" id="ARBA00022692"/>
    </source>
</evidence>
<name>A0A0D7WEH0_9FLAO</name>
<dbReference type="Pfam" id="PF03073">
    <property type="entry name" value="TspO_MBR"/>
    <property type="match status" value="1"/>
</dbReference>
<feature type="transmembrane region" description="Helical" evidence="6">
    <location>
        <begin position="100"/>
        <end position="119"/>
    </location>
</feature>
<proteinExistence type="inferred from homology"/>
<reference evidence="7 8" key="1">
    <citation type="submission" date="2014-11" db="EMBL/GenBank/DDBJ databases">
        <title>Tamlana sedimentorum sp. nov., isolated from shallow sand sediments of the Sea of Japan.</title>
        <authorList>
            <person name="Romanenko L.A."/>
        </authorList>
    </citation>
    <scope>NUCLEOTIDE SEQUENCE [LARGE SCALE GENOMIC DNA]</scope>
    <source>
        <strain evidence="7 8">JCM 19808</strain>
    </source>
</reference>
<comment type="subcellular location">
    <subcellularLocation>
        <location evidence="1">Membrane</location>
        <topology evidence="1">Multi-pass membrane protein</topology>
    </subcellularLocation>
</comment>
<dbReference type="FunFam" id="1.20.1260.100:FF:000001">
    <property type="entry name" value="translocator protein 2"/>
    <property type="match status" value="1"/>
</dbReference>
<sequence length="154" mass="17942">MKKLKKLILIFLIINFTALGIGSWLMKNGPQTDWYLNLNKAPWTPPGWVFGAAWTLIMICFSIYMSYLYKQIPTTTILGLFTFQFLLNVGWNFIFFNKHLILIGLICIILLTFLIGFFLTKYYPVLKQKSLLILPYFVWLIIATSLNAYIVINN</sequence>
<feature type="transmembrane region" description="Helical" evidence="6">
    <location>
        <begin position="7"/>
        <end position="26"/>
    </location>
</feature>
<dbReference type="Gene3D" id="1.20.1260.100">
    <property type="entry name" value="TspO/MBR protein"/>
    <property type="match status" value="1"/>
</dbReference>
<evidence type="ECO:0000256" key="2">
    <source>
        <dbReference type="ARBA" id="ARBA00007524"/>
    </source>
</evidence>
<dbReference type="PIRSF" id="PIRSF005859">
    <property type="entry name" value="PBR"/>
    <property type="match status" value="1"/>
</dbReference>
<dbReference type="CDD" id="cd15904">
    <property type="entry name" value="TSPO_MBR"/>
    <property type="match status" value="1"/>
</dbReference>
<evidence type="ECO:0000256" key="5">
    <source>
        <dbReference type="ARBA" id="ARBA00023136"/>
    </source>
</evidence>
<evidence type="ECO:0000313" key="7">
    <source>
        <dbReference type="EMBL" id="KJD36137.1"/>
    </source>
</evidence>
<organism evidence="7 8">
    <name type="scientific">Neotamlana sedimentorum</name>
    <dbReference type="NCBI Taxonomy" id="1435349"/>
    <lineage>
        <taxon>Bacteria</taxon>
        <taxon>Pseudomonadati</taxon>
        <taxon>Bacteroidota</taxon>
        <taxon>Flavobacteriia</taxon>
        <taxon>Flavobacteriales</taxon>
        <taxon>Flavobacteriaceae</taxon>
        <taxon>Neotamlana</taxon>
    </lineage>
</organism>